<reference evidence="2" key="1">
    <citation type="journal article" date="2023" name="Nat. Commun.">
        <title>Diploid and tetraploid genomes of Acorus and the evolution of monocots.</title>
        <authorList>
            <person name="Ma L."/>
            <person name="Liu K.W."/>
            <person name="Li Z."/>
            <person name="Hsiao Y.Y."/>
            <person name="Qi Y."/>
            <person name="Fu T."/>
            <person name="Tang G.D."/>
            <person name="Zhang D."/>
            <person name="Sun W.H."/>
            <person name="Liu D.K."/>
            <person name="Li Y."/>
            <person name="Chen G.Z."/>
            <person name="Liu X.D."/>
            <person name="Liao X.Y."/>
            <person name="Jiang Y.T."/>
            <person name="Yu X."/>
            <person name="Hao Y."/>
            <person name="Huang J."/>
            <person name="Zhao X.W."/>
            <person name="Ke S."/>
            <person name="Chen Y.Y."/>
            <person name="Wu W.L."/>
            <person name="Hsu J.L."/>
            <person name="Lin Y.F."/>
            <person name="Huang M.D."/>
            <person name="Li C.Y."/>
            <person name="Huang L."/>
            <person name="Wang Z.W."/>
            <person name="Zhao X."/>
            <person name="Zhong W.Y."/>
            <person name="Peng D.H."/>
            <person name="Ahmad S."/>
            <person name="Lan S."/>
            <person name="Zhang J.S."/>
            <person name="Tsai W.C."/>
            <person name="Van de Peer Y."/>
            <person name="Liu Z.J."/>
        </authorList>
    </citation>
    <scope>NUCLEOTIDE SEQUENCE</scope>
    <source>
        <strain evidence="2">CP</strain>
    </source>
</reference>
<sequence>MTKPESAFLPSVRVSVGRPPPLLEETTEESVPSSSSSDTPEASGPNMEVDMAVERLEELRLGLEEPELSEEQIGINQQLQDDEKTLDSMSDVVYCPGCETACLEDGNIMLNVQCASLAFVPFAWNAVM</sequence>
<keyword evidence="3" id="KW-1185">Reference proteome</keyword>
<feature type="compositionally biased region" description="Low complexity" evidence="1">
    <location>
        <begin position="29"/>
        <end position="43"/>
    </location>
</feature>
<dbReference type="EMBL" id="JAUJYO010000001">
    <property type="protein sequence ID" value="KAK1326887.1"/>
    <property type="molecule type" value="Genomic_DNA"/>
</dbReference>
<gene>
    <name evidence="2" type="ORF">QJS10_CPA01g02946</name>
</gene>
<evidence type="ECO:0000313" key="2">
    <source>
        <dbReference type="EMBL" id="KAK1326887.1"/>
    </source>
</evidence>
<proteinExistence type="predicted"/>
<reference evidence="2" key="2">
    <citation type="submission" date="2023-06" db="EMBL/GenBank/DDBJ databases">
        <authorList>
            <person name="Ma L."/>
            <person name="Liu K.-W."/>
            <person name="Li Z."/>
            <person name="Hsiao Y.-Y."/>
            <person name="Qi Y."/>
            <person name="Fu T."/>
            <person name="Tang G."/>
            <person name="Zhang D."/>
            <person name="Sun W.-H."/>
            <person name="Liu D.-K."/>
            <person name="Li Y."/>
            <person name="Chen G.-Z."/>
            <person name="Liu X.-D."/>
            <person name="Liao X.-Y."/>
            <person name="Jiang Y.-T."/>
            <person name="Yu X."/>
            <person name="Hao Y."/>
            <person name="Huang J."/>
            <person name="Zhao X.-W."/>
            <person name="Ke S."/>
            <person name="Chen Y.-Y."/>
            <person name="Wu W.-L."/>
            <person name="Hsu J.-L."/>
            <person name="Lin Y.-F."/>
            <person name="Huang M.-D."/>
            <person name="Li C.-Y."/>
            <person name="Huang L."/>
            <person name="Wang Z.-W."/>
            <person name="Zhao X."/>
            <person name="Zhong W.-Y."/>
            <person name="Peng D.-H."/>
            <person name="Ahmad S."/>
            <person name="Lan S."/>
            <person name="Zhang J.-S."/>
            <person name="Tsai W.-C."/>
            <person name="Van De Peer Y."/>
            <person name="Liu Z.-J."/>
        </authorList>
    </citation>
    <scope>NUCLEOTIDE SEQUENCE</scope>
    <source>
        <strain evidence="2">CP</strain>
        <tissue evidence="2">Leaves</tissue>
    </source>
</reference>
<feature type="region of interest" description="Disordered" evidence="1">
    <location>
        <begin position="1"/>
        <end position="48"/>
    </location>
</feature>
<dbReference type="Proteomes" id="UP001180020">
    <property type="component" value="Unassembled WGS sequence"/>
</dbReference>
<organism evidence="2 3">
    <name type="scientific">Acorus calamus</name>
    <name type="common">Sweet flag</name>
    <dbReference type="NCBI Taxonomy" id="4465"/>
    <lineage>
        <taxon>Eukaryota</taxon>
        <taxon>Viridiplantae</taxon>
        <taxon>Streptophyta</taxon>
        <taxon>Embryophyta</taxon>
        <taxon>Tracheophyta</taxon>
        <taxon>Spermatophyta</taxon>
        <taxon>Magnoliopsida</taxon>
        <taxon>Liliopsida</taxon>
        <taxon>Acoraceae</taxon>
        <taxon>Acorus</taxon>
    </lineage>
</organism>
<evidence type="ECO:0000313" key="3">
    <source>
        <dbReference type="Proteomes" id="UP001180020"/>
    </source>
</evidence>
<protein>
    <submittedName>
        <fullName evidence="2">Uncharacterized protein</fullName>
    </submittedName>
</protein>
<dbReference type="AlphaFoldDB" id="A0AAV9FT53"/>
<evidence type="ECO:0000256" key="1">
    <source>
        <dbReference type="SAM" id="MobiDB-lite"/>
    </source>
</evidence>
<name>A0AAV9FT53_ACOCL</name>
<comment type="caution">
    <text evidence="2">The sequence shown here is derived from an EMBL/GenBank/DDBJ whole genome shotgun (WGS) entry which is preliminary data.</text>
</comment>
<accession>A0AAV9FT53</accession>